<keyword evidence="18" id="KW-1185">Reference proteome</keyword>
<evidence type="ECO:0000256" key="6">
    <source>
        <dbReference type="ARBA" id="ARBA00022786"/>
    </source>
</evidence>
<keyword evidence="3 15" id="KW-0645">Protease</keyword>
<evidence type="ECO:0000256" key="4">
    <source>
        <dbReference type="ARBA" id="ARBA00022723"/>
    </source>
</evidence>
<evidence type="ECO:0000256" key="14">
    <source>
        <dbReference type="PROSITE-ProRule" id="PRU00502"/>
    </source>
</evidence>
<dbReference type="GO" id="GO:0008270">
    <property type="term" value="F:zinc ion binding"/>
    <property type="evidence" value="ECO:0007669"/>
    <property type="project" value="UniProtKB-KW"/>
</dbReference>
<evidence type="ECO:0000256" key="1">
    <source>
        <dbReference type="ARBA" id="ARBA00000707"/>
    </source>
</evidence>
<comment type="catalytic activity">
    <reaction evidence="1 15">
        <text>Thiol-dependent hydrolysis of ester, thioester, amide, peptide and isopeptide bonds formed by the C-terminal Gly of ubiquitin (a 76-residue protein attached to proteins as an intracellular targeting signal).</text>
        <dbReference type="EC" id="3.4.19.12"/>
    </reaction>
</comment>
<keyword evidence="7 15" id="KW-0378">Hydrolase</keyword>
<dbReference type="Proteomes" id="UP000036681">
    <property type="component" value="Unplaced"/>
</dbReference>
<evidence type="ECO:0000256" key="12">
    <source>
        <dbReference type="ARBA" id="ARBA00023242"/>
    </source>
</evidence>
<dbReference type="PANTHER" id="PTHR21646:SF33">
    <property type="entry name" value="UBIQUITIN CARBOXYL-TERMINAL HYDROLASE 22"/>
    <property type="match status" value="1"/>
</dbReference>
<dbReference type="InterPro" id="IPR001394">
    <property type="entry name" value="Peptidase_C19_UCH"/>
</dbReference>
<keyword evidence="10" id="KW-0805">Transcription regulation</keyword>
<evidence type="ECO:0000256" key="2">
    <source>
        <dbReference type="ARBA" id="ARBA00004123"/>
    </source>
</evidence>
<comment type="subcellular location">
    <subcellularLocation>
        <location evidence="2">Nucleus</location>
    </subcellularLocation>
</comment>
<dbReference type="WBParaSite" id="ALUE_0002143301-mRNA-1">
    <property type="protein sequence ID" value="ALUE_0002143301-mRNA-1"/>
    <property type="gene ID" value="ALUE_0002143301"/>
</dbReference>
<dbReference type="PROSITE" id="PS00972">
    <property type="entry name" value="USP_1"/>
    <property type="match status" value="1"/>
</dbReference>
<sequence>MILKLIKWHFSKLSRLSNFYFKAKYVRCRQCRTRLCSLMCACCECSTFACIQHMRTHLKEKGHSFAFSVQTGFVYCKRCNDFVYDRRMERARREAENAARRSLSLSTRCLWHPDSALVETLRYEPTMMTRFTRNTSRGLRGLVNLGNTCFMNSIIQAMVHTPHLKDYFMTDQHRCLTPSHPNSQCLMCELSNTFQEFYKGDITPYKPHRFLNLVWTHARHLAGYEQQDAHEFFIAALDEFYKGDITPYKPHRFLNLVWTHARHLAGYEQQDAHEFFIAALDVLHRHSGSSSLPITPQECNCIIDWIFTGKLQSDLTCLNCGGVSTTVDPYWDISLDVGQEALLSPSADGPHISLEDCSSLPTTPQECNCIIDWIFTGKLQSDLTCLNCGGVSTTVDPYWDISLDVGQEALLSPSADGPHISLEDCLQRYIRPEQLGSAAKIKCARCNTYEESTKQLTLKTLPMVACFHLKRFEHNSKHRKKMDTKVYFPQFIDMTPFTAAYRERSIGHEQKWNSVVADALTKNRNKYELFAVVNHDGTMESGHYTCFIRHQHNQWFQCDDQIISRAPVETVLASEGYLLFYHKSHLDYY</sequence>
<evidence type="ECO:0000259" key="17">
    <source>
        <dbReference type="PROSITE" id="PS50271"/>
    </source>
</evidence>
<evidence type="ECO:0000313" key="18">
    <source>
        <dbReference type="Proteomes" id="UP000036681"/>
    </source>
</evidence>
<evidence type="ECO:0000256" key="5">
    <source>
        <dbReference type="ARBA" id="ARBA00022771"/>
    </source>
</evidence>
<dbReference type="Gene3D" id="3.30.40.10">
    <property type="entry name" value="Zinc/RING finger domain, C3HC4 (zinc finger)"/>
    <property type="match status" value="1"/>
</dbReference>
<dbReference type="InterPro" id="IPR013083">
    <property type="entry name" value="Znf_RING/FYVE/PHD"/>
</dbReference>
<evidence type="ECO:0000256" key="13">
    <source>
        <dbReference type="ARBA" id="ARBA00038490"/>
    </source>
</evidence>
<dbReference type="SUPFAM" id="SSF54001">
    <property type="entry name" value="Cysteine proteinases"/>
    <property type="match status" value="3"/>
</dbReference>
<evidence type="ECO:0000256" key="11">
    <source>
        <dbReference type="ARBA" id="ARBA00023163"/>
    </source>
</evidence>
<organism evidence="18 19">
    <name type="scientific">Ascaris lumbricoides</name>
    <name type="common">Giant roundworm</name>
    <dbReference type="NCBI Taxonomy" id="6252"/>
    <lineage>
        <taxon>Eukaryota</taxon>
        <taxon>Metazoa</taxon>
        <taxon>Ecdysozoa</taxon>
        <taxon>Nematoda</taxon>
        <taxon>Chromadorea</taxon>
        <taxon>Rhabditida</taxon>
        <taxon>Spirurina</taxon>
        <taxon>Ascaridomorpha</taxon>
        <taxon>Ascaridoidea</taxon>
        <taxon>Ascarididae</taxon>
        <taxon>Ascaris</taxon>
    </lineage>
</organism>
<comment type="similarity">
    <text evidence="13">Belongs to the peptidase C19 family. UBP8 subfamily.</text>
</comment>
<dbReference type="GO" id="GO:0016579">
    <property type="term" value="P:protein deubiquitination"/>
    <property type="evidence" value="ECO:0007669"/>
    <property type="project" value="InterPro"/>
</dbReference>
<keyword evidence="8 15" id="KW-0788">Thiol protease</keyword>
<evidence type="ECO:0000256" key="9">
    <source>
        <dbReference type="ARBA" id="ARBA00022833"/>
    </source>
</evidence>
<dbReference type="AlphaFoldDB" id="A0A0M3IRQ5"/>
<feature type="domain" description="UBP-type" evidence="17">
    <location>
        <begin position="5"/>
        <end position="102"/>
    </location>
</feature>
<evidence type="ECO:0000256" key="7">
    <source>
        <dbReference type="ARBA" id="ARBA00022801"/>
    </source>
</evidence>
<dbReference type="InterPro" id="IPR050185">
    <property type="entry name" value="Ub_carboxyl-term_hydrolase"/>
</dbReference>
<proteinExistence type="inferred from homology"/>
<name>A0A0M3IRQ5_ASCLU</name>
<dbReference type="Pfam" id="PF02148">
    <property type="entry name" value="zf-UBP"/>
    <property type="match status" value="1"/>
</dbReference>
<dbReference type="InterPro" id="IPR001607">
    <property type="entry name" value="Znf_UBP"/>
</dbReference>
<keyword evidence="11" id="KW-0804">Transcription</keyword>
<evidence type="ECO:0000256" key="8">
    <source>
        <dbReference type="ARBA" id="ARBA00022807"/>
    </source>
</evidence>
<dbReference type="PANTHER" id="PTHR21646">
    <property type="entry name" value="UBIQUITIN CARBOXYL-TERMINAL HYDROLASE"/>
    <property type="match status" value="1"/>
</dbReference>
<dbReference type="GO" id="GO:0006508">
    <property type="term" value="P:proteolysis"/>
    <property type="evidence" value="ECO:0007669"/>
    <property type="project" value="UniProtKB-KW"/>
</dbReference>
<keyword evidence="9" id="KW-0862">Zinc</keyword>
<dbReference type="Pfam" id="PF00443">
    <property type="entry name" value="UCH"/>
    <property type="match status" value="3"/>
</dbReference>
<dbReference type="GO" id="GO:0005634">
    <property type="term" value="C:nucleus"/>
    <property type="evidence" value="ECO:0007669"/>
    <property type="project" value="UniProtKB-SubCell"/>
</dbReference>
<accession>A0A0M3IRQ5</accession>
<dbReference type="InterPro" id="IPR038765">
    <property type="entry name" value="Papain-like_cys_pep_sf"/>
</dbReference>
<evidence type="ECO:0000259" key="16">
    <source>
        <dbReference type="PROSITE" id="PS50235"/>
    </source>
</evidence>
<keyword evidence="4" id="KW-0479">Metal-binding</keyword>
<dbReference type="SUPFAM" id="SSF57850">
    <property type="entry name" value="RING/U-box"/>
    <property type="match status" value="1"/>
</dbReference>
<reference evidence="19" key="1">
    <citation type="submission" date="2017-02" db="UniProtKB">
        <authorList>
            <consortium name="WormBaseParasite"/>
        </authorList>
    </citation>
    <scope>IDENTIFICATION</scope>
</reference>
<dbReference type="Gene3D" id="3.90.70.10">
    <property type="entry name" value="Cysteine proteinases"/>
    <property type="match status" value="3"/>
</dbReference>
<dbReference type="GO" id="GO:0004843">
    <property type="term" value="F:cysteine-type deubiquitinase activity"/>
    <property type="evidence" value="ECO:0007669"/>
    <property type="project" value="UniProtKB-UniRule"/>
</dbReference>
<evidence type="ECO:0000256" key="10">
    <source>
        <dbReference type="ARBA" id="ARBA00023015"/>
    </source>
</evidence>
<keyword evidence="6 15" id="KW-0833">Ubl conjugation pathway</keyword>
<dbReference type="PROSITE" id="PS50235">
    <property type="entry name" value="USP_3"/>
    <property type="match status" value="1"/>
</dbReference>
<evidence type="ECO:0000256" key="3">
    <source>
        <dbReference type="ARBA" id="ARBA00022670"/>
    </source>
</evidence>
<dbReference type="PROSITE" id="PS50271">
    <property type="entry name" value="ZF_UBP"/>
    <property type="match status" value="1"/>
</dbReference>
<keyword evidence="5 14" id="KW-0863">Zinc-finger</keyword>
<dbReference type="InterPro" id="IPR028889">
    <property type="entry name" value="USP"/>
</dbReference>
<evidence type="ECO:0000256" key="15">
    <source>
        <dbReference type="RuleBase" id="RU366025"/>
    </source>
</evidence>
<feature type="domain" description="USP" evidence="16">
    <location>
        <begin position="140"/>
        <end position="584"/>
    </location>
</feature>
<protein>
    <recommendedName>
        <fullName evidence="15">Ubiquitin carboxyl-terminal hydrolase</fullName>
        <ecNumber evidence="15">3.4.19.12</ecNumber>
    </recommendedName>
</protein>
<keyword evidence="12" id="KW-0539">Nucleus</keyword>
<dbReference type="InterPro" id="IPR018200">
    <property type="entry name" value="USP_CS"/>
</dbReference>
<evidence type="ECO:0000313" key="19">
    <source>
        <dbReference type="WBParaSite" id="ALUE_0002143301-mRNA-1"/>
    </source>
</evidence>
<dbReference type="PROSITE" id="PS00973">
    <property type="entry name" value="USP_2"/>
    <property type="match status" value="1"/>
</dbReference>
<dbReference type="EC" id="3.4.19.12" evidence="15"/>